<dbReference type="EMBL" id="SRYA01000006">
    <property type="protein sequence ID" value="TGY97533.1"/>
    <property type="molecule type" value="Genomic_DNA"/>
</dbReference>
<proteinExistence type="predicted"/>
<sequence length="674" mass="77263">MKDVEKNLAVQAEKNGYIGWCRNKAHEEIDYIFQELMPKHGLNVREAQLRLSHEMLDSLWGKQIALCDAGVGIGKTYAYLTACIILDKYGEKGGSISKPGCHPAVISTSSIALQDAILKEYIPFLSRILLEENLIRRPLKAVVRKGKEHFVCDQRLEQRLSAIQGKRKNEDQRQALLSLRTSYDMDQAHGLSGFDRRLICVPKFCPKNCPGRQTCRYRRYLERVKGAGIHFQLCNHNYLLADASHRAKGYRPLLSDYRALVIDEAHKLPEAAGQMCGKSLCSDDIQEICYMLEKEHQGIRAGRLKAKMKKLFHVIAENHTFEQEQRIAFQQTEECVSAIKESAAFLYEMARRCRGSVSKWVRGRLEEAGMVLCYFLVPNRKYILYLEQDGERLPVFCATSRRVPAYLDKMLWERGIPAILTSGTLKAGNGFLRIRQTLGLEETNRKKKTGVQEYVAESPFEYKRNCLLYLPQDGKQLRHGSQEESAWIAKQIKQLTSSTHGHTLVLFTSYSLMGSVYQILRGCLPYTMVEVWRHTQEEIMRFKKLKNAVLFAAGSCWEGVDFPGDMVSSLIIVRLPFAVPDPVREAEKEQYGNLRRYIEAVAVPDMQKRLKQGFGRAIRTETDTCVVTILDQRAARGGRYYEDVLCALPSCQMAESMEDVERFIRRRKNVDYYM</sequence>
<keyword evidence="2" id="KW-1185">Reference proteome</keyword>
<keyword evidence="1" id="KW-0347">Helicase</keyword>
<reference evidence="1" key="1">
    <citation type="submission" date="2019-04" db="EMBL/GenBank/DDBJ databases">
        <title>Microbes associate with the intestines of laboratory mice.</title>
        <authorList>
            <person name="Navarre W."/>
            <person name="Wong E."/>
            <person name="Huang K."/>
            <person name="Tropini C."/>
            <person name="Ng K."/>
            <person name="Yu B."/>
        </authorList>
    </citation>
    <scope>NUCLEOTIDE SEQUENCE</scope>
    <source>
        <strain evidence="1">NM01_1-7b</strain>
    </source>
</reference>
<accession>A0AC61S0I1</accession>
<evidence type="ECO:0000313" key="2">
    <source>
        <dbReference type="Proteomes" id="UP000304953"/>
    </source>
</evidence>
<gene>
    <name evidence="1" type="ORF">E5329_03920</name>
</gene>
<name>A0AC61S0I1_9FIRM</name>
<comment type="caution">
    <text evidence="1">The sequence shown here is derived from an EMBL/GenBank/DDBJ whole genome shotgun (WGS) entry which is preliminary data.</text>
</comment>
<dbReference type="Proteomes" id="UP000304953">
    <property type="component" value="Unassembled WGS sequence"/>
</dbReference>
<protein>
    <submittedName>
        <fullName evidence="1">ATP-dependent DNA helicase</fullName>
    </submittedName>
</protein>
<keyword evidence="1" id="KW-0378">Hydrolase</keyword>
<evidence type="ECO:0000313" key="1">
    <source>
        <dbReference type="EMBL" id="TGY97533.1"/>
    </source>
</evidence>
<keyword evidence="1" id="KW-0067">ATP-binding</keyword>
<organism evidence="1 2">
    <name type="scientific">Petralouisia muris</name>
    <dbReference type="NCBI Taxonomy" id="3032872"/>
    <lineage>
        <taxon>Bacteria</taxon>
        <taxon>Bacillati</taxon>
        <taxon>Bacillota</taxon>
        <taxon>Clostridia</taxon>
        <taxon>Lachnospirales</taxon>
        <taxon>Lachnospiraceae</taxon>
        <taxon>Petralouisia</taxon>
    </lineage>
</organism>
<keyword evidence="1" id="KW-0547">Nucleotide-binding</keyword>